<dbReference type="InterPro" id="IPR011032">
    <property type="entry name" value="GroES-like_sf"/>
</dbReference>
<dbReference type="FunFam" id="3.90.180.10:FF:000018">
    <property type="entry name" value="NAD(P)-dependent alcohol dehydrogenase"/>
    <property type="match status" value="1"/>
</dbReference>
<feature type="domain" description="Alcohol dehydrogenase-like N-terminal" evidence="9">
    <location>
        <begin position="118"/>
        <end position="232"/>
    </location>
</feature>
<keyword evidence="3" id="KW-0479">Metal-binding</keyword>
<dbReference type="GO" id="GO:0008106">
    <property type="term" value="F:alcohol dehydrogenase (NADP+) activity"/>
    <property type="evidence" value="ECO:0007669"/>
    <property type="project" value="UniProtKB-EC"/>
</dbReference>
<proteinExistence type="inferred from homology"/>
<dbReference type="InterPro" id="IPR002328">
    <property type="entry name" value="ADH_Zn_CS"/>
</dbReference>
<dbReference type="SUPFAM" id="SSF50129">
    <property type="entry name" value="GroES-like"/>
    <property type="match status" value="1"/>
</dbReference>
<evidence type="ECO:0000256" key="2">
    <source>
        <dbReference type="ARBA" id="ARBA00008072"/>
    </source>
</evidence>
<feature type="region of interest" description="Disordered" evidence="8">
    <location>
        <begin position="55"/>
        <end position="91"/>
    </location>
</feature>
<keyword evidence="6" id="KW-0560">Oxidoreductase</keyword>
<evidence type="ECO:0000256" key="6">
    <source>
        <dbReference type="ARBA" id="ARBA00023002"/>
    </source>
</evidence>
<evidence type="ECO:0000256" key="3">
    <source>
        <dbReference type="ARBA" id="ARBA00022723"/>
    </source>
</evidence>
<feature type="compositionally biased region" description="Low complexity" evidence="8">
    <location>
        <begin position="20"/>
        <end position="32"/>
    </location>
</feature>
<evidence type="ECO:0000256" key="1">
    <source>
        <dbReference type="ARBA" id="ARBA00001947"/>
    </source>
</evidence>
<name>A0A836BMW1_9CHLO</name>
<dbReference type="Gene3D" id="3.90.180.10">
    <property type="entry name" value="Medium-chain alcohol dehydrogenases, catalytic domain"/>
    <property type="match status" value="1"/>
</dbReference>
<dbReference type="EC" id="1.1.1.2" evidence="7"/>
<keyword evidence="4" id="KW-0862">Zinc</keyword>
<dbReference type="PROSITE" id="PS00059">
    <property type="entry name" value="ADH_ZINC"/>
    <property type="match status" value="1"/>
</dbReference>
<evidence type="ECO:0000256" key="7">
    <source>
        <dbReference type="ARBA" id="ARBA00024074"/>
    </source>
</evidence>
<keyword evidence="11" id="KW-1185">Reference proteome</keyword>
<dbReference type="AlphaFoldDB" id="A0A836BMW1"/>
<dbReference type="InterPro" id="IPR047109">
    <property type="entry name" value="CAD-like"/>
</dbReference>
<gene>
    <name evidence="10" type="ORF">HYH03_018872</name>
</gene>
<comment type="similarity">
    <text evidence="2">Belongs to the zinc-containing alcohol dehydrogenase family.</text>
</comment>
<comment type="caution">
    <text evidence="10">The sequence shown here is derived from an EMBL/GenBank/DDBJ whole genome shotgun (WGS) entry which is preliminary data.</text>
</comment>
<evidence type="ECO:0000256" key="4">
    <source>
        <dbReference type="ARBA" id="ARBA00022833"/>
    </source>
</evidence>
<dbReference type="OrthoDB" id="1879366at2759"/>
<keyword evidence="5" id="KW-0521">NADP</keyword>
<feature type="region of interest" description="Disordered" evidence="8">
    <location>
        <begin position="1"/>
        <end position="38"/>
    </location>
</feature>
<sequence length="289" mass="30141">MLAQPSSRALAAHRRPSPSGPASAAAPSAPRPCRCRACRPGSGLGRAGALRVTAFREDTAAAQPPLKTEEQRRMAQGQGQGQEGFAEGQRQRLSRRGWAVRERKAPLAVWSHTLGELGPQEVDIRVTHNGLCHTDLHMRDDDWGVSKFPFIPGHEVVGEVVGVGSAVPASLRPGSRVGVGWIANSCRSCLACLRGEENVCEKGYTGLIVGGNHGGFQEVLRVTSDFLYSIPDALGSEDAAPLLCAGITVYAPLKRHMARPGMAVAVLGVGGLGHLALQVGGGEGGGGGV</sequence>
<dbReference type="InterPro" id="IPR013154">
    <property type="entry name" value="ADH-like_N"/>
</dbReference>
<evidence type="ECO:0000256" key="8">
    <source>
        <dbReference type="SAM" id="MobiDB-lite"/>
    </source>
</evidence>
<dbReference type="GO" id="GO:0008270">
    <property type="term" value="F:zinc ion binding"/>
    <property type="evidence" value="ECO:0007669"/>
    <property type="project" value="InterPro"/>
</dbReference>
<evidence type="ECO:0000259" key="9">
    <source>
        <dbReference type="Pfam" id="PF08240"/>
    </source>
</evidence>
<dbReference type="EMBL" id="JAEHOE010000249">
    <property type="protein sequence ID" value="KAG2482172.1"/>
    <property type="molecule type" value="Genomic_DNA"/>
</dbReference>
<dbReference type="PANTHER" id="PTHR42683">
    <property type="entry name" value="ALDEHYDE REDUCTASE"/>
    <property type="match status" value="1"/>
</dbReference>
<dbReference type="Pfam" id="PF08240">
    <property type="entry name" value="ADH_N"/>
    <property type="match status" value="1"/>
</dbReference>
<reference evidence="10" key="1">
    <citation type="journal article" date="2020" name="bioRxiv">
        <title>Comparative genomics of Chlamydomonas.</title>
        <authorList>
            <person name="Craig R.J."/>
            <person name="Hasan A.R."/>
            <person name="Ness R.W."/>
            <person name="Keightley P.D."/>
        </authorList>
    </citation>
    <scope>NUCLEOTIDE SEQUENCE</scope>
    <source>
        <strain evidence="10">CCAP 11/70</strain>
    </source>
</reference>
<organism evidence="10 11">
    <name type="scientific">Edaphochlamys debaryana</name>
    <dbReference type="NCBI Taxonomy" id="47281"/>
    <lineage>
        <taxon>Eukaryota</taxon>
        <taxon>Viridiplantae</taxon>
        <taxon>Chlorophyta</taxon>
        <taxon>core chlorophytes</taxon>
        <taxon>Chlorophyceae</taxon>
        <taxon>CS clade</taxon>
        <taxon>Chlamydomonadales</taxon>
        <taxon>Chlamydomonadales incertae sedis</taxon>
        <taxon>Edaphochlamys</taxon>
    </lineage>
</organism>
<evidence type="ECO:0000313" key="10">
    <source>
        <dbReference type="EMBL" id="KAG2482172.1"/>
    </source>
</evidence>
<evidence type="ECO:0000313" key="11">
    <source>
        <dbReference type="Proteomes" id="UP000612055"/>
    </source>
</evidence>
<protein>
    <recommendedName>
        <fullName evidence="7">alcohol dehydrogenase (NADP(+))</fullName>
        <ecNumber evidence="7">1.1.1.2</ecNumber>
    </recommendedName>
</protein>
<comment type="cofactor">
    <cofactor evidence="1">
        <name>Zn(2+)</name>
        <dbReference type="ChEBI" id="CHEBI:29105"/>
    </cofactor>
</comment>
<dbReference type="Proteomes" id="UP000612055">
    <property type="component" value="Unassembled WGS sequence"/>
</dbReference>
<evidence type="ECO:0000256" key="5">
    <source>
        <dbReference type="ARBA" id="ARBA00022857"/>
    </source>
</evidence>
<accession>A0A836BMW1</accession>